<dbReference type="EMBL" id="CAJVPY010055789">
    <property type="protein sequence ID" value="CAG8817871.1"/>
    <property type="molecule type" value="Genomic_DNA"/>
</dbReference>
<accession>A0A9N9KBI2</accession>
<proteinExistence type="predicted"/>
<dbReference type="AlphaFoldDB" id="A0A9N9KBI2"/>
<dbReference type="PANTHER" id="PTHR35385:SF2">
    <property type="entry name" value="PROTEIN B, PUTATIVE-RELATED"/>
    <property type="match status" value="1"/>
</dbReference>
<dbReference type="OrthoDB" id="2416920at2759"/>
<dbReference type="GO" id="GO:0008270">
    <property type="term" value="F:zinc ion binding"/>
    <property type="evidence" value="ECO:0007669"/>
    <property type="project" value="UniProtKB-KW"/>
</dbReference>
<dbReference type="InterPro" id="IPR007527">
    <property type="entry name" value="Znf_SWIM"/>
</dbReference>
<evidence type="ECO:0000313" key="4">
    <source>
        <dbReference type="Proteomes" id="UP000789405"/>
    </source>
</evidence>
<evidence type="ECO:0000259" key="2">
    <source>
        <dbReference type="PROSITE" id="PS50966"/>
    </source>
</evidence>
<organism evidence="3 4">
    <name type="scientific">Dentiscutata erythropus</name>
    <dbReference type="NCBI Taxonomy" id="1348616"/>
    <lineage>
        <taxon>Eukaryota</taxon>
        <taxon>Fungi</taxon>
        <taxon>Fungi incertae sedis</taxon>
        <taxon>Mucoromycota</taxon>
        <taxon>Glomeromycotina</taxon>
        <taxon>Glomeromycetes</taxon>
        <taxon>Diversisporales</taxon>
        <taxon>Gigasporaceae</taxon>
        <taxon>Dentiscutata</taxon>
    </lineage>
</organism>
<keyword evidence="4" id="KW-1185">Reference proteome</keyword>
<evidence type="ECO:0000256" key="1">
    <source>
        <dbReference type="PROSITE-ProRule" id="PRU00325"/>
    </source>
</evidence>
<feature type="domain" description="SWIM-type" evidence="2">
    <location>
        <begin position="28"/>
        <end position="59"/>
    </location>
</feature>
<reference evidence="3" key="1">
    <citation type="submission" date="2021-06" db="EMBL/GenBank/DDBJ databases">
        <authorList>
            <person name="Kallberg Y."/>
            <person name="Tangrot J."/>
            <person name="Rosling A."/>
        </authorList>
    </citation>
    <scope>NUCLEOTIDE SEQUENCE</scope>
    <source>
        <strain evidence="3">MA453B</strain>
    </source>
</reference>
<dbReference type="Proteomes" id="UP000789405">
    <property type="component" value="Unassembled WGS sequence"/>
</dbReference>
<dbReference type="PANTHER" id="PTHR35385">
    <property type="entry name" value="PROTEIN B, PUTATIVE-RELATED-RELATED"/>
    <property type="match status" value="1"/>
</dbReference>
<dbReference type="PROSITE" id="PS50966">
    <property type="entry name" value="ZF_SWIM"/>
    <property type="match status" value="1"/>
</dbReference>
<sequence length="82" mass="9012">MVDINSIKKTSVANEFLVQSTRQDNIYYVINSGMGVCTCPVGASGTPCMHQGAVAIKYHIAMFNFIPSLIPEDHIIYSYIAL</sequence>
<evidence type="ECO:0000313" key="3">
    <source>
        <dbReference type="EMBL" id="CAG8817871.1"/>
    </source>
</evidence>
<keyword evidence="1" id="KW-0479">Metal-binding</keyword>
<feature type="non-terminal residue" evidence="3">
    <location>
        <position position="82"/>
    </location>
</feature>
<comment type="caution">
    <text evidence="3">The sequence shown here is derived from an EMBL/GenBank/DDBJ whole genome shotgun (WGS) entry which is preliminary data.</text>
</comment>
<gene>
    <name evidence="3" type="ORF">DERYTH_LOCUS26519</name>
</gene>
<keyword evidence="1" id="KW-0862">Zinc</keyword>
<name>A0A9N9KBI2_9GLOM</name>
<keyword evidence="1" id="KW-0863">Zinc-finger</keyword>
<protein>
    <submittedName>
        <fullName evidence="3">4126_t:CDS:1</fullName>
    </submittedName>
</protein>